<evidence type="ECO:0000256" key="3">
    <source>
        <dbReference type="ARBA" id="ARBA00009014"/>
    </source>
</evidence>
<comment type="similarity">
    <text evidence="3 11">Belongs to the NadD family.</text>
</comment>
<sequence>MAVTPQVGLLGGSFDPVHRVHIALARAARDALGLEYVELLPAARPWQRGRLGATPEHRLRMLELACAGDPGLRVNPIELHRAGDTYTIDTLAALPATARYTWILGSDQLANFHTWHRWRELLQHVRLAVAERPGTSATPPPELAQALAPGGLVRIPFTPQPVSATAIRRDLAAGRPVDALLDPRVLDYIRTHRLYLDPETP</sequence>
<evidence type="ECO:0000256" key="1">
    <source>
        <dbReference type="ARBA" id="ARBA00002324"/>
    </source>
</evidence>
<dbReference type="Gene3D" id="3.40.50.620">
    <property type="entry name" value="HUPs"/>
    <property type="match status" value="1"/>
</dbReference>
<keyword evidence="9 11" id="KW-0520">NAD</keyword>
<dbReference type="EMBL" id="JACHIB010000002">
    <property type="protein sequence ID" value="MBB6082473.1"/>
    <property type="molecule type" value="Genomic_DNA"/>
</dbReference>
<keyword evidence="7 11" id="KW-0547">Nucleotide-binding</keyword>
<dbReference type="InterPro" id="IPR014729">
    <property type="entry name" value="Rossmann-like_a/b/a_fold"/>
</dbReference>
<dbReference type="Proteomes" id="UP000541136">
    <property type="component" value="Unassembled WGS sequence"/>
</dbReference>
<comment type="catalytic activity">
    <reaction evidence="10 11">
        <text>nicotinate beta-D-ribonucleotide + ATP + H(+) = deamido-NAD(+) + diphosphate</text>
        <dbReference type="Rhea" id="RHEA:22860"/>
        <dbReference type="ChEBI" id="CHEBI:15378"/>
        <dbReference type="ChEBI" id="CHEBI:30616"/>
        <dbReference type="ChEBI" id="CHEBI:33019"/>
        <dbReference type="ChEBI" id="CHEBI:57502"/>
        <dbReference type="ChEBI" id="CHEBI:58437"/>
        <dbReference type="EC" id="2.7.7.18"/>
    </reaction>
</comment>
<evidence type="ECO:0000256" key="9">
    <source>
        <dbReference type="ARBA" id="ARBA00023027"/>
    </source>
</evidence>
<evidence type="ECO:0000313" key="13">
    <source>
        <dbReference type="EMBL" id="MBB6082473.1"/>
    </source>
</evidence>
<dbReference type="InterPro" id="IPR004821">
    <property type="entry name" value="Cyt_trans-like"/>
</dbReference>
<keyword evidence="8 11" id="KW-0067">ATP-binding</keyword>
<dbReference type="EC" id="2.7.7.18" evidence="11"/>
<comment type="caution">
    <text evidence="13">The sequence shown here is derived from an EMBL/GenBank/DDBJ whole genome shotgun (WGS) entry which is preliminary data.</text>
</comment>
<name>A0A7W9WMG1_CASDE</name>
<evidence type="ECO:0000256" key="2">
    <source>
        <dbReference type="ARBA" id="ARBA00005019"/>
    </source>
</evidence>
<evidence type="ECO:0000256" key="5">
    <source>
        <dbReference type="ARBA" id="ARBA00022679"/>
    </source>
</evidence>
<protein>
    <recommendedName>
        <fullName evidence="11">Probable nicotinate-nucleotide adenylyltransferase</fullName>
        <ecNumber evidence="11">2.7.7.18</ecNumber>
    </recommendedName>
    <alternativeName>
        <fullName evidence="11">Deamido-NAD(+) diphosphorylase</fullName>
    </alternativeName>
    <alternativeName>
        <fullName evidence="11">Deamido-NAD(+) pyrophosphorylase</fullName>
    </alternativeName>
    <alternativeName>
        <fullName evidence="11">Nicotinate mononucleotide adenylyltransferase</fullName>
        <shortName evidence="11">NaMN adenylyltransferase</shortName>
    </alternativeName>
</protein>
<dbReference type="InterPro" id="IPR005248">
    <property type="entry name" value="NadD/NMNAT"/>
</dbReference>
<dbReference type="RefSeq" id="WP_043683289.1">
    <property type="nucleotide sequence ID" value="NZ_JACHIB010000002.1"/>
</dbReference>
<keyword evidence="5 11" id="KW-0808">Transferase</keyword>
<evidence type="ECO:0000313" key="14">
    <source>
        <dbReference type="Proteomes" id="UP000541136"/>
    </source>
</evidence>
<dbReference type="NCBIfam" id="TIGR00482">
    <property type="entry name" value="nicotinate (nicotinamide) nucleotide adenylyltransferase"/>
    <property type="match status" value="1"/>
</dbReference>
<evidence type="ECO:0000256" key="6">
    <source>
        <dbReference type="ARBA" id="ARBA00022695"/>
    </source>
</evidence>
<evidence type="ECO:0000256" key="11">
    <source>
        <dbReference type="HAMAP-Rule" id="MF_00244"/>
    </source>
</evidence>
<evidence type="ECO:0000259" key="12">
    <source>
        <dbReference type="Pfam" id="PF01467"/>
    </source>
</evidence>
<comment type="pathway">
    <text evidence="2 11">Cofactor biosynthesis; NAD(+) biosynthesis; deamido-NAD(+) from nicotinate D-ribonucleotide: step 1/1.</text>
</comment>
<dbReference type="AlphaFoldDB" id="A0A7W9WMG1"/>
<evidence type="ECO:0000256" key="10">
    <source>
        <dbReference type="ARBA" id="ARBA00048721"/>
    </source>
</evidence>
<keyword evidence="4 11" id="KW-0662">Pyridine nucleotide biosynthesis</keyword>
<dbReference type="PANTHER" id="PTHR39321:SF3">
    <property type="entry name" value="PHOSPHOPANTETHEINE ADENYLYLTRANSFERASE"/>
    <property type="match status" value="1"/>
</dbReference>
<keyword evidence="6 11" id="KW-0548">Nucleotidyltransferase</keyword>
<evidence type="ECO:0000256" key="8">
    <source>
        <dbReference type="ARBA" id="ARBA00022840"/>
    </source>
</evidence>
<comment type="function">
    <text evidence="1 11">Catalyzes the reversible adenylation of nicotinate mononucleotide (NaMN) to nicotinic acid adenine dinucleotide (NaAD).</text>
</comment>
<feature type="domain" description="Cytidyltransferase-like" evidence="12">
    <location>
        <begin position="9"/>
        <end position="169"/>
    </location>
</feature>
<dbReference type="GO" id="GO:0009435">
    <property type="term" value="P:NAD+ biosynthetic process"/>
    <property type="evidence" value="ECO:0007669"/>
    <property type="project" value="UniProtKB-UniRule"/>
</dbReference>
<proteinExistence type="inferred from homology"/>
<dbReference type="GO" id="GO:0004515">
    <property type="term" value="F:nicotinate-nucleotide adenylyltransferase activity"/>
    <property type="evidence" value="ECO:0007669"/>
    <property type="project" value="UniProtKB-UniRule"/>
</dbReference>
<dbReference type="SUPFAM" id="SSF52374">
    <property type="entry name" value="Nucleotidylyl transferase"/>
    <property type="match status" value="1"/>
</dbReference>
<dbReference type="PANTHER" id="PTHR39321">
    <property type="entry name" value="NICOTINATE-NUCLEOTIDE ADENYLYLTRANSFERASE-RELATED"/>
    <property type="match status" value="1"/>
</dbReference>
<evidence type="ECO:0000256" key="7">
    <source>
        <dbReference type="ARBA" id="ARBA00022741"/>
    </source>
</evidence>
<dbReference type="UniPathway" id="UPA00253">
    <property type="reaction ID" value="UER00332"/>
</dbReference>
<dbReference type="Pfam" id="PF01467">
    <property type="entry name" value="CTP_transf_like"/>
    <property type="match status" value="1"/>
</dbReference>
<dbReference type="HAMAP" id="MF_00244">
    <property type="entry name" value="NaMN_adenylyltr"/>
    <property type="match status" value="1"/>
</dbReference>
<organism evidence="13 14">
    <name type="scientific">Castellaniella defragrans</name>
    <name type="common">Alcaligenes defragrans</name>
    <dbReference type="NCBI Taxonomy" id="75697"/>
    <lineage>
        <taxon>Bacteria</taxon>
        <taxon>Pseudomonadati</taxon>
        <taxon>Pseudomonadota</taxon>
        <taxon>Betaproteobacteria</taxon>
        <taxon>Burkholderiales</taxon>
        <taxon>Alcaligenaceae</taxon>
        <taxon>Castellaniella</taxon>
    </lineage>
</organism>
<dbReference type="GO" id="GO:0005524">
    <property type="term" value="F:ATP binding"/>
    <property type="evidence" value="ECO:0007669"/>
    <property type="project" value="UniProtKB-KW"/>
</dbReference>
<evidence type="ECO:0000256" key="4">
    <source>
        <dbReference type="ARBA" id="ARBA00022642"/>
    </source>
</evidence>
<accession>A0A7W9WMG1</accession>
<reference evidence="13 14" key="1">
    <citation type="submission" date="2020-08" db="EMBL/GenBank/DDBJ databases">
        <title>Genomic Encyclopedia of Type Strains, Phase IV (KMG-IV): sequencing the most valuable type-strain genomes for metagenomic binning, comparative biology and taxonomic classification.</title>
        <authorList>
            <person name="Goeker M."/>
        </authorList>
    </citation>
    <scope>NUCLEOTIDE SEQUENCE [LARGE SCALE GENOMIC DNA]</scope>
    <source>
        <strain evidence="13 14">DSM 12141</strain>
    </source>
</reference>
<gene>
    <name evidence="11" type="primary">nadD</name>
    <name evidence="13" type="ORF">HNR28_000493</name>
</gene>
<dbReference type="CDD" id="cd02165">
    <property type="entry name" value="NMNAT"/>
    <property type="match status" value="1"/>
</dbReference>